<feature type="transmembrane region" description="Helical" evidence="1">
    <location>
        <begin position="37"/>
        <end position="54"/>
    </location>
</feature>
<protein>
    <submittedName>
        <fullName evidence="2">Uncharacterized protein</fullName>
    </submittedName>
</protein>
<accession>A0AA37TJJ7</accession>
<sequence length="112" mass="13118">MRCKPQRPVLHRETGYAVSARATLAAERRHWFYDSKVLVCAFCLLAFVAIFWQVSQFEGFQPIFTCESKRDIDRLLLTSGMDVCMKSARSQGDQERCMRTVYLLACTKERWR</sequence>
<proteinExistence type="predicted"/>
<keyword evidence="1" id="KW-1133">Transmembrane helix</keyword>
<organism evidence="2 3">
    <name type="scientific">Methylobacterium tardum</name>
    <dbReference type="NCBI Taxonomy" id="374432"/>
    <lineage>
        <taxon>Bacteria</taxon>
        <taxon>Pseudomonadati</taxon>
        <taxon>Pseudomonadota</taxon>
        <taxon>Alphaproteobacteria</taxon>
        <taxon>Hyphomicrobiales</taxon>
        <taxon>Methylobacteriaceae</taxon>
        <taxon>Methylobacterium</taxon>
    </lineage>
</organism>
<evidence type="ECO:0000256" key="1">
    <source>
        <dbReference type="SAM" id="Phobius"/>
    </source>
</evidence>
<reference evidence="3" key="1">
    <citation type="journal article" date="2019" name="Int. J. Syst. Evol. Microbiol.">
        <title>The Global Catalogue of Microorganisms (GCM) 10K type strain sequencing project: providing services to taxonomists for standard genome sequencing and annotation.</title>
        <authorList>
            <consortium name="The Broad Institute Genomics Platform"/>
            <consortium name="The Broad Institute Genome Sequencing Center for Infectious Disease"/>
            <person name="Wu L."/>
            <person name="Ma J."/>
        </authorList>
    </citation>
    <scope>NUCLEOTIDE SEQUENCE [LARGE SCALE GENOMIC DNA]</scope>
    <source>
        <strain evidence="3">NBRC 103632</strain>
    </source>
</reference>
<keyword evidence="3" id="KW-1185">Reference proteome</keyword>
<dbReference type="EMBL" id="BSPL01000023">
    <property type="protein sequence ID" value="GLS73005.1"/>
    <property type="molecule type" value="Genomic_DNA"/>
</dbReference>
<evidence type="ECO:0000313" key="3">
    <source>
        <dbReference type="Proteomes" id="UP001157440"/>
    </source>
</evidence>
<dbReference type="Proteomes" id="UP001157440">
    <property type="component" value="Unassembled WGS sequence"/>
</dbReference>
<comment type="caution">
    <text evidence="2">The sequence shown here is derived from an EMBL/GenBank/DDBJ whole genome shotgun (WGS) entry which is preliminary data.</text>
</comment>
<keyword evidence="1" id="KW-0472">Membrane</keyword>
<keyword evidence="1" id="KW-0812">Transmembrane</keyword>
<dbReference type="AlphaFoldDB" id="A0AA37TJJ7"/>
<gene>
    <name evidence="2" type="ORF">GCM10007890_50200</name>
</gene>
<name>A0AA37TJJ7_9HYPH</name>
<evidence type="ECO:0000313" key="2">
    <source>
        <dbReference type="EMBL" id="GLS73005.1"/>
    </source>
</evidence>